<keyword evidence="3" id="KW-0645">Protease</keyword>
<sequence>MKIRFCLLNALLCMALSSMAVPAKRGVWRLMTLTDGTEVRVQLVGDEFMHYYVSEDGTKYVMDATTGQGNRLDSTASLSRVKKAAARRAKVQSRQKLHLQKAKAKQNSFRGTRKGLVILAEFSDRKFQSGHDLTLYKQIVNGDNYKENGFRGSVKDYFRTQSMGQFELDFDVVGICPLQNATAYYGANSTDGEDLRAGAMIAEACLWAKQQGVDFSKYDWDNDGEVEQVFVLYAGKGEANGGAASTIWPHMYALSLSDYGKVLQFDGVKVDTYACSSELNGLNKLDGIGTFCHEFSHCLDLPDLYDTSYTGWFGLGEFDLMDSGSYNGDGKWPAGYSAYEKASCGWITLHDLTDIEEETKVADVMAMSLGGDAYIIRNKAHEDECYIIENRQKSGWDTELPGAGVMITHVDYDADVWYYNVLNSNSEYYDEANQKFVNDHPRLTIFRAGKSTYLDGSASDLYPYQSNSSLTATSQPASTLYNKNADGTKYMHLDIKNIAIASDGSASFTVSKAERSDDQKPDTPVQPSGSTLLYESFDKCHGTGGNDNLWKGSIAGTQVLDEDLDNGGWTSTGTVYEANGCVRLGKSGIAGNITTPTFSVKGSAILSFKAAAWDGKSDATKLYLEITDVNNGARQMAVIRKSELSKYSVPLKKGEWTQLGASVYATGEVKVSFTADKGRFFLDEVKVTDNTVDGIAEVTMPQQSDIEGYYTLDGIRLSKPQHGVNIIRQKDGRVRKVMIY</sequence>
<gene>
    <name evidence="3" type="ORF">F7D73_12280</name>
</gene>
<evidence type="ECO:0000259" key="2">
    <source>
        <dbReference type="Pfam" id="PF05547"/>
    </source>
</evidence>
<evidence type="ECO:0000313" key="4">
    <source>
        <dbReference type="Proteomes" id="UP000480425"/>
    </source>
</evidence>
<protein>
    <submittedName>
        <fullName evidence="3">M6 family metalloprotease domain-containing protein</fullName>
    </submittedName>
</protein>
<dbReference type="Proteomes" id="UP000480425">
    <property type="component" value="Unassembled WGS sequence"/>
</dbReference>
<feature type="domain" description="Peptidase M6-like" evidence="2">
    <location>
        <begin position="127"/>
        <end position="342"/>
    </location>
</feature>
<dbReference type="AlphaFoldDB" id="A0A6G1U4F7"/>
<dbReference type="Pfam" id="PF05547">
    <property type="entry name" value="Peptidase_M6"/>
    <property type="match status" value="1"/>
</dbReference>
<reference evidence="3 4" key="1">
    <citation type="submission" date="2019-09" db="EMBL/GenBank/DDBJ databases">
        <title>Distinct polysaccharide growth profiles of human intestinal Prevotella copri isolates.</title>
        <authorList>
            <person name="Fehlner-Peach H."/>
            <person name="Magnabosco C."/>
            <person name="Raghavan V."/>
            <person name="Scher J.U."/>
            <person name="Tett A."/>
            <person name="Cox L.M."/>
            <person name="Gottsegen C."/>
            <person name="Watters A."/>
            <person name="Wiltshire- Gordon J.D."/>
            <person name="Segata N."/>
            <person name="Bonneau R."/>
            <person name="Littman D.R."/>
        </authorList>
    </citation>
    <scope>NUCLEOTIDE SEQUENCE [LARGE SCALE GENOMIC DNA]</scope>
    <source>
        <strain evidence="4">iA622</strain>
    </source>
</reference>
<proteinExistence type="predicted"/>
<dbReference type="GO" id="GO:0006508">
    <property type="term" value="P:proteolysis"/>
    <property type="evidence" value="ECO:0007669"/>
    <property type="project" value="UniProtKB-KW"/>
</dbReference>
<feature type="signal peptide" evidence="1">
    <location>
        <begin position="1"/>
        <end position="20"/>
    </location>
</feature>
<dbReference type="GO" id="GO:0008237">
    <property type="term" value="F:metallopeptidase activity"/>
    <property type="evidence" value="ECO:0007669"/>
    <property type="project" value="UniProtKB-KW"/>
</dbReference>
<evidence type="ECO:0000256" key="1">
    <source>
        <dbReference type="SAM" id="SignalP"/>
    </source>
</evidence>
<keyword evidence="1" id="KW-0732">Signal</keyword>
<evidence type="ECO:0000313" key="3">
    <source>
        <dbReference type="EMBL" id="MQN81708.1"/>
    </source>
</evidence>
<dbReference type="InterPro" id="IPR008757">
    <property type="entry name" value="Peptidase_M6-like_domain"/>
</dbReference>
<dbReference type="PANTHER" id="PTHR41775:SF1">
    <property type="entry name" value="PEPTIDASE M6-LIKE DOMAIN-CONTAINING PROTEIN"/>
    <property type="match status" value="1"/>
</dbReference>
<keyword evidence="3" id="KW-0482">Metalloprotease</keyword>
<name>A0A6G1U4F7_9BACT</name>
<keyword evidence="3" id="KW-0378">Hydrolase</keyword>
<dbReference type="RefSeq" id="WP_153125107.1">
    <property type="nucleotide sequence ID" value="NZ_CP152352.1"/>
</dbReference>
<dbReference type="PANTHER" id="PTHR41775">
    <property type="entry name" value="SECRETED PROTEIN-RELATED"/>
    <property type="match status" value="1"/>
</dbReference>
<comment type="caution">
    <text evidence="3">The sequence shown here is derived from an EMBL/GenBank/DDBJ whole genome shotgun (WGS) entry which is preliminary data.</text>
</comment>
<dbReference type="OrthoDB" id="9813478at2"/>
<dbReference type="EMBL" id="VZCB01000089">
    <property type="protein sequence ID" value="MQN81708.1"/>
    <property type="molecule type" value="Genomic_DNA"/>
</dbReference>
<feature type="chain" id="PRO_5026294060" evidence="1">
    <location>
        <begin position="21"/>
        <end position="740"/>
    </location>
</feature>
<accession>A0A6G1U4F7</accession>
<dbReference type="NCBIfam" id="TIGR03296">
    <property type="entry name" value="M6dom_TIGR03296"/>
    <property type="match status" value="1"/>
</dbReference>
<dbReference type="Gene3D" id="2.60.120.200">
    <property type="match status" value="1"/>
</dbReference>
<organism evidence="3 4">
    <name type="scientific">Segatella copri</name>
    <dbReference type="NCBI Taxonomy" id="165179"/>
    <lineage>
        <taxon>Bacteria</taxon>
        <taxon>Pseudomonadati</taxon>
        <taxon>Bacteroidota</taxon>
        <taxon>Bacteroidia</taxon>
        <taxon>Bacteroidales</taxon>
        <taxon>Prevotellaceae</taxon>
        <taxon>Segatella</taxon>
    </lineage>
</organism>